<dbReference type="OrthoDB" id="1746176at2759"/>
<comment type="caution">
    <text evidence="1">The sequence shown here is derived from an EMBL/GenBank/DDBJ whole genome shotgun (WGS) entry which is preliminary data.</text>
</comment>
<sequence length="184" mass="20713">MVYERKGEESFPSLKIGDLKTLAKAIMELEEYYSGVPDDSVNLTFQDLTIHVSVSSFLPLCIKHFYILPRDGQDEKMEILGGRDKDTGLSIFNRYDRLMVTILFGHKILGLWKSPLPKLRNNRNGRDDRRYISRAGMVGCCSGYPGTVKQAELKWAEKGSRGESIYTIMTSRSGGPMTPPIGTK</sequence>
<name>A0A835IZP3_9ROSI</name>
<gene>
    <name evidence="1" type="ORF">SADUNF_Sadunf19G0117700</name>
</gene>
<dbReference type="AlphaFoldDB" id="A0A835IZP3"/>
<dbReference type="Proteomes" id="UP000657918">
    <property type="component" value="Unassembled WGS sequence"/>
</dbReference>
<evidence type="ECO:0000313" key="1">
    <source>
        <dbReference type="EMBL" id="KAF9661907.1"/>
    </source>
</evidence>
<accession>A0A835IZP3</accession>
<proteinExistence type="predicted"/>
<reference evidence="1 2" key="1">
    <citation type="submission" date="2020-10" db="EMBL/GenBank/DDBJ databases">
        <title>Plant Genome Project.</title>
        <authorList>
            <person name="Zhang R.-G."/>
        </authorList>
    </citation>
    <scope>NUCLEOTIDE SEQUENCE [LARGE SCALE GENOMIC DNA]</scope>
    <source>
        <strain evidence="1">FAFU-HL-1</strain>
        <tissue evidence="1">Leaf</tissue>
    </source>
</reference>
<dbReference type="EMBL" id="JADGMS010000019">
    <property type="protein sequence ID" value="KAF9661907.1"/>
    <property type="molecule type" value="Genomic_DNA"/>
</dbReference>
<organism evidence="1 2">
    <name type="scientific">Salix dunnii</name>
    <dbReference type="NCBI Taxonomy" id="1413687"/>
    <lineage>
        <taxon>Eukaryota</taxon>
        <taxon>Viridiplantae</taxon>
        <taxon>Streptophyta</taxon>
        <taxon>Embryophyta</taxon>
        <taxon>Tracheophyta</taxon>
        <taxon>Spermatophyta</taxon>
        <taxon>Magnoliopsida</taxon>
        <taxon>eudicotyledons</taxon>
        <taxon>Gunneridae</taxon>
        <taxon>Pentapetalae</taxon>
        <taxon>rosids</taxon>
        <taxon>fabids</taxon>
        <taxon>Malpighiales</taxon>
        <taxon>Salicaceae</taxon>
        <taxon>Saliceae</taxon>
        <taxon>Salix</taxon>
    </lineage>
</organism>
<protein>
    <submittedName>
        <fullName evidence="1">Uncharacterized protein</fullName>
    </submittedName>
</protein>
<evidence type="ECO:0000313" key="2">
    <source>
        <dbReference type="Proteomes" id="UP000657918"/>
    </source>
</evidence>
<keyword evidence="2" id="KW-1185">Reference proteome</keyword>